<dbReference type="Gene3D" id="1.20.1070.10">
    <property type="entry name" value="Rhodopsin 7-helix transmembrane proteins"/>
    <property type="match status" value="1"/>
</dbReference>
<keyword evidence="1" id="KW-0472">Membrane</keyword>
<accession>A0AAN8BK39</accession>
<evidence type="ECO:0000313" key="2">
    <source>
        <dbReference type="EMBL" id="KAK5886483.1"/>
    </source>
</evidence>
<gene>
    <name evidence="2" type="ORF">CesoFtcFv8_017512</name>
</gene>
<feature type="transmembrane region" description="Helical" evidence="1">
    <location>
        <begin position="20"/>
        <end position="43"/>
    </location>
</feature>
<evidence type="ECO:0000313" key="3">
    <source>
        <dbReference type="Proteomes" id="UP001335648"/>
    </source>
</evidence>
<dbReference type="EMBL" id="JAULUE010002059">
    <property type="protein sequence ID" value="KAK5886483.1"/>
    <property type="molecule type" value="Genomic_DNA"/>
</dbReference>
<protein>
    <submittedName>
        <fullName evidence="2">Uncharacterized protein</fullName>
    </submittedName>
</protein>
<name>A0AAN8BK39_9TELE</name>
<dbReference type="Proteomes" id="UP001335648">
    <property type="component" value="Unassembled WGS sequence"/>
</dbReference>
<comment type="caution">
    <text evidence="2">The sequence shown here is derived from an EMBL/GenBank/DDBJ whole genome shotgun (WGS) entry which is preliminary data.</text>
</comment>
<dbReference type="AlphaFoldDB" id="A0AAN8BK39"/>
<keyword evidence="1" id="KW-1133">Transmembrane helix</keyword>
<organism evidence="2 3">
    <name type="scientific">Champsocephalus esox</name>
    <name type="common">pike icefish</name>
    <dbReference type="NCBI Taxonomy" id="159716"/>
    <lineage>
        <taxon>Eukaryota</taxon>
        <taxon>Metazoa</taxon>
        <taxon>Chordata</taxon>
        <taxon>Craniata</taxon>
        <taxon>Vertebrata</taxon>
        <taxon>Euteleostomi</taxon>
        <taxon>Actinopterygii</taxon>
        <taxon>Neopterygii</taxon>
        <taxon>Teleostei</taxon>
        <taxon>Neoteleostei</taxon>
        <taxon>Acanthomorphata</taxon>
        <taxon>Eupercaria</taxon>
        <taxon>Perciformes</taxon>
        <taxon>Notothenioidei</taxon>
        <taxon>Channichthyidae</taxon>
        <taxon>Champsocephalus</taxon>
    </lineage>
</organism>
<proteinExistence type="predicted"/>
<keyword evidence="1" id="KW-0812">Transmembrane</keyword>
<reference evidence="2 3" key="1">
    <citation type="journal article" date="2023" name="Mol. Biol. Evol.">
        <title>Genomics of Secondarily Temperate Adaptation in the Only Non-Antarctic Icefish.</title>
        <authorList>
            <person name="Rivera-Colon A.G."/>
            <person name="Rayamajhi N."/>
            <person name="Minhas B.F."/>
            <person name="Madrigal G."/>
            <person name="Bilyk K.T."/>
            <person name="Yoon V."/>
            <person name="Hune M."/>
            <person name="Gregory S."/>
            <person name="Cheng C.H.C."/>
            <person name="Catchen J.M."/>
        </authorList>
    </citation>
    <scope>NUCLEOTIDE SEQUENCE [LARGE SCALE GENOMIC DNA]</scope>
    <source>
        <strain evidence="2">JC2023a</strain>
    </source>
</reference>
<sequence length="89" mass="10532">MSECWMRNLWFHALDIGTQISVYLAFLNSALNPLLYVLSGQYFRRKVSAIYRRTRHYRRGSDTTIYQRSVVSTYINRTEKIKPVVILNA</sequence>
<keyword evidence="3" id="KW-1185">Reference proteome</keyword>
<dbReference type="SUPFAM" id="SSF81321">
    <property type="entry name" value="Family A G protein-coupled receptor-like"/>
    <property type="match status" value="1"/>
</dbReference>
<evidence type="ECO:0000256" key="1">
    <source>
        <dbReference type="SAM" id="Phobius"/>
    </source>
</evidence>